<keyword evidence="2" id="KW-1185">Reference proteome</keyword>
<dbReference type="InterPro" id="IPR023393">
    <property type="entry name" value="START-like_dom_sf"/>
</dbReference>
<sequence length="160" mass="17344">MAKRLTHDLVYDAPADAVAAMLADPAFREEVCDYQRVLRRTVTVERSGDGMEVVIDQVQSAQGIPSFAQKFVGEEINIVQRETWASMDASRIHVTIPGKPGEMSGTGRLDDSGGPTIHAVSLDIKVGIPLVGGKIEGLISDLLLRALKAENKVGRDYLSR</sequence>
<dbReference type="EMBL" id="BAAAQR010000017">
    <property type="protein sequence ID" value="GAA2155361.1"/>
    <property type="molecule type" value="Genomic_DNA"/>
</dbReference>
<dbReference type="Proteomes" id="UP001501771">
    <property type="component" value="Unassembled WGS sequence"/>
</dbReference>
<dbReference type="Gene3D" id="3.30.530.20">
    <property type="match status" value="1"/>
</dbReference>
<dbReference type="InterPro" id="IPR019639">
    <property type="entry name" value="DUF2505"/>
</dbReference>
<accession>A0ABN3A712</accession>
<comment type="caution">
    <text evidence="1">The sequence shown here is derived from an EMBL/GenBank/DDBJ whole genome shotgun (WGS) entry which is preliminary data.</text>
</comment>
<proteinExistence type="predicted"/>
<dbReference type="Pfam" id="PF10698">
    <property type="entry name" value="DUF2505"/>
    <property type="match status" value="1"/>
</dbReference>
<protein>
    <submittedName>
        <fullName evidence="1">DUF2505 domain-containing protein</fullName>
    </submittedName>
</protein>
<evidence type="ECO:0000313" key="2">
    <source>
        <dbReference type="Proteomes" id="UP001501771"/>
    </source>
</evidence>
<gene>
    <name evidence="1" type="ORF">GCM10009844_42340</name>
</gene>
<evidence type="ECO:0000313" key="1">
    <source>
        <dbReference type="EMBL" id="GAA2155361.1"/>
    </source>
</evidence>
<dbReference type="RefSeq" id="WP_344157405.1">
    <property type="nucleotide sequence ID" value="NZ_BAAAQR010000017.1"/>
</dbReference>
<organism evidence="1 2">
    <name type="scientific">Nocardioides koreensis</name>
    <dbReference type="NCBI Taxonomy" id="433651"/>
    <lineage>
        <taxon>Bacteria</taxon>
        <taxon>Bacillati</taxon>
        <taxon>Actinomycetota</taxon>
        <taxon>Actinomycetes</taxon>
        <taxon>Propionibacteriales</taxon>
        <taxon>Nocardioidaceae</taxon>
        <taxon>Nocardioides</taxon>
    </lineage>
</organism>
<reference evidence="1 2" key="1">
    <citation type="journal article" date="2019" name="Int. J. Syst. Evol. Microbiol.">
        <title>The Global Catalogue of Microorganisms (GCM) 10K type strain sequencing project: providing services to taxonomists for standard genome sequencing and annotation.</title>
        <authorList>
            <consortium name="The Broad Institute Genomics Platform"/>
            <consortium name="The Broad Institute Genome Sequencing Center for Infectious Disease"/>
            <person name="Wu L."/>
            <person name="Ma J."/>
        </authorList>
    </citation>
    <scope>NUCLEOTIDE SEQUENCE [LARGE SCALE GENOMIC DNA]</scope>
    <source>
        <strain evidence="1 2">JCM 16022</strain>
    </source>
</reference>
<name>A0ABN3A712_9ACTN</name>